<evidence type="ECO:0000313" key="13">
    <source>
        <dbReference type="EMBL" id="KAJ8891004.1"/>
    </source>
</evidence>
<evidence type="ECO:0000256" key="4">
    <source>
        <dbReference type="ARBA" id="ARBA00022806"/>
    </source>
</evidence>
<evidence type="ECO:0000256" key="1">
    <source>
        <dbReference type="ARBA" id="ARBA00005446"/>
    </source>
</evidence>
<keyword evidence="5" id="KW-0067">ATP-binding</keyword>
<gene>
    <name evidence="13" type="ORF">PR048_010513</name>
</gene>
<dbReference type="PROSITE" id="PS51192">
    <property type="entry name" value="HELICASE_ATP_BIND_1"/>
    <property type="match status" value="1"/>
</dbReference>
<dbReference type="PANTHER" id="PTHR13710:SF108">
    <property type="entry name" value="ATP-DEPENDENT DNA HELICASE Q4"/>
    <property type="match status" value="1"/>
</dbReference>
<dbReference type="InterPro" id="IPR027417">
    <property type="entry name" value="P-loop_NTPase"/>
</dbReference>
<evidence type="ECO:0000256" key="3">
    <source>
        <dbReference type="ARBA" id="ARBA00022801"/>
    </source>
</evidence>
<keyword evidence="3" id="KW-0378">Hydrolase</keyword>
<dbReference type="NCBIfam" id="TIGR00614">
    <property type="entry name" value="recQ_fam"/>
    <property type="match status" value="1"/>
</dbReference>
<dbReference type="InterPro" id="IPR036875">
    <property type="entry name" value="Znf_CCHC_sf"/>
</dbReference>
<sequence>MKSIAVMWKRFTPSSTIGVDLNDIRTASEKVRDAYKTYYHLKSLILQKSLMEISFSEDCENSTSFANSTFVTHNTNNIKRTVLGNIQHGTDEVANSVNFHKPEDISDLSSPLPQNDGNSVSGSSDTVAEEIVSVAHEQSEDVEHRDVKELKNVQGVWGAHLNVKNCHKSENKKPSLTESYTSQISQKLFAGAKFKIRNPRKPLSASQTLKRNRSDSCVIESISNFDSASCEDDYVSSSTPSQFQVVPLASARSQSSESHTAVNIVQKMFSPSTEQSDSIPLRRVDHGWLERCSKVNDLNCKPVLQNDSGIESFGSNAKTSISSEVVCMNFKPCTIFDSEFDNAVVADSFQNKVMANKSFASDEDIVDDNCQREVSLDVCSNAVNEIDVYEIADSIVKEENLVSQKTKKKSGKLSKKELLEQKLSSGQANDNYVSINLKKKVYVRGKKTMNFSKYKKQEWKKKKRAAGLAGCSDDIREGSSGGGGLLTCFKCGDIGHFARNCMNKGDKLLPQEEGEDEDESPFPTLEQAEAMAAELAQPSKRKFRLGPEELELQSLSEQKDLPESMKDVLGVEGLPPSRIEPVYKLNEDGSVIDTPLEVLAALVEFGHSQFRPGQEEAVMRVLSGLSTLVTLSTGSGKSLCYQLPAYIYSKKCRSITLVVSPLVSLMEDQVTGVPACLRVACLHTAQLPKQRQDVVDAAKSGGLDVLLVSPEAVVSGERTTGFGSLLRDLPPIAFACIDEVHCVSQWSHNFRPSYLMICQVLREKLGVRTILGLTATATKATCTSVVQHLCIPDGEQGVISDTPLPPNLLLSVSADQKRDQALVALLSGARFSPCQSIVVYCTRREECERLAAFIRTYLQDTQKRQANKSRLSELAEPYHAGMSALRRKQVQKAFMSGQLRIVVATVAFGMGINKADIRGVIHYNMPRNFESYVQEVGRAGRDGLPAHCHLFLDSKGGDKNELRRHIHANAVDRHVVRRLLQRVFVSCKCRSMGRPCPGHEVAFSVDDTVRALDLPQENILTMLCYLQLHERRWLQVLSPVYTHCKVLSYKGPAVLRSSATLCAPLAMAIALDQRRGISHEKSNSIEFPVIDIAEAIGWYSGFVKARLKNIEWQKVNEKWRRTGVVVEFSCLGFRVFAPGDLSPHELDEVLDVLHARVNEQEMAALAQLEAVFSALTKVSCPSYKDCAEECNTDCSEQLKEVIRNYFQKEQATCNLPLEMNLSNEDQVAADVRAIVCGYRETNFTGRSIARIFHGIASPCYPAHIWGRCRFWRAHLGESFKELHRVATHQILRLK</sequence>
<dbReference type="CDD" id="cd18794">
    <property type="entry name" value="SF2_C_RecQ"/>
    <property type="match status" value="1"/>
</dbReference>
<evidence type="ECO:0000259" key="12">
    <source>
        <dbReference type="PROSITE" id="PS51194"/>
    </source>
</evidence>
<evidence type="ECO:0000256" key="8">
    <source>
        <dbReference type="PROSITE-ProRule" id="PRU00047"/>
    </source>
</evidence>
<dbReference type="InterPro" id="IPR004589">
    <property type="entry name" value="DNA_helicase_ATP-dep_RecQ"/>
</dbReference>
<keyword evidence="2" id="KW-0547">Nucleotide-binding</keyword>
<evidence type="ECO:0000313" key="14">
    <source>
        <dbReference type="Proteomes" id="UP001159363"/>
    </source>
</evidence>
<comment type="caution">
    <text evidence="13">The sequence shown here is derived from an EMBL/GenBank/DDBJ whole genome shotgun (WGS) entry which is preliminary data.</text>
</comment>
<dbReference type="Pfam" id="PF00270">
    <property type="entry name" value="DEAD"/>
    <property type="match status" value="1"/>
</dbReference>
<keyword evidence="14" id="KW-1185">Reference proteome</keyword>
<dbReference type="SMART" id="SM00343">
    <property type="entry name" value="ZnF_C2HC"/>
    <property type="match status" value="1"/>
</dbReference>
<dbReference type="EMBL" id="JARBHB010000003">
    <property type="protein sequence ID" value="KAJ8891004.1"/>
    <property type="molecule type" value="Genomic_DNA"/>
</dbReference>
<reference evidence="13 14" key="1">
    <citation type="submission" date="2023-02" db="EMBL/GenBank/DDBJ databases">
        <title>LHISI_Scaffold_Assembly.</title>
        <authorList>
            <person name="Stuart O.P."/>
            <person name="Cleave R."/>
            <person name="Magrath M.J.L."/>
            <person name="Mikheyev A.S."/>
        </authorList>
    </citation>
    <scope>NUCLEOTIDE SEQUENCE [LARGE SCALE GENOMIC DNA]</scope>
    <source>
        <strain evidence="13">Daus_M_001</strain>
        <tissue evidence="13">Leg muscle</tissue>
    </source>
</reference>
<protein>
    <recommendedName>
        <fullName evidence="7">DNA 3'-5' helicase</fullName>
        <ecNumber evidence="7">5.6.2.4</ecNumber>
    </recommendedName>
</protein>
<comment type="similarity">
    <text evidence="1">Belongs to the helicase family. RecQ subfamily.</text>
</comment>
<keyword evidence="8" id="KW-0863">Zinc-finger</keyword>
<feature type="domain" description="Helicase ATP-binding" evidence="11">
    <location>
        <begin position="618"/>
        <end position="795"/>
    </location>
</feature>
<dbReference type="InterPro" id="IPR001650">
    <property type="entry name" value="Helicase_C-like"/>
</dbReference>
<dbReference type="Pfam" id="PF00271">
    <property type="entry name" value="Helicase_C"/>
    <property type="match status" value="1"/>
</dbReference>
<feature type="region of interest" description="Disordered" evidence="9">
    <location>
        <begin position="102"/>
        <end position="125"/>
    </location>
</feature>
<dbReference type="CDD" id="cd18018">
    <property type="entry name" value="DEXHc_RecQ4-like"/>
    <property type="match status" value="1"/>
</dbReference>
<dbReference type="Gene3D" id="4.10.60.10">
    <property type="entry name" value="Zinc finger, CCHC-type"/>
    <property type="match status" value="1"/>
</dbReference>
<keyword evidence="8" id="KW-0479">Metal-binding</keyword>
<dbReference type="Gene3D" id="3.40.50.300">
    <property type="entry name" value="P-loop containing nucleotide triphosphate hydrolases"/>
    <property type="match status" value="2"/>
</dbReference>
<dbReference type="PANTHER" id="PTHR13710">
    <property type="entry name" value="DNA HELICASE RECQ FAMILY MEMBER"/>
    <property type="match status" value="1"/>
</dbReference>
<name>A0ABQ9I2X3_9NEOP</name>
<comment type="catalytic activity">
    <reaction evidence="6">
        <text>Couples ATP hydrolysis with the unwinding of duplex DNA by translocating in the 3'-5' direction.</text>
        <dbReference type="EC" id="5.6.2.4"/>
    </reaction>
</comment>
<dbReference type="PROSITE" id="PS51194">
    <property type="entry name" value="HELICASE_CTER"/>
    <property type="match status" value="1"/>
</dbReference>
<dbReference type="InterPro" id="IPR011545">
    <property type="entry name" value="DEAD/DEAH_box_helicase_dom"/>
</dbReference>
<feature type="domain" description="CCHC-type" evidence="10">
    <location>
        <begin position="488"/>
        <end position="501"/>
    </location>
</feature>
<organism evidence="13 14">
    <name type="scientific">Dryococelus australis</name>
    <dbReference type="NCBI Taxonomy" id="614101"/>
    <lineage>
        <taxon>Eukaryota</taxon>
        <taxon>Metazoa</taxon>
        <taxon>Ecdysozoa</taxon>
        <taxon>Arthropoda</taxon>
        <taxon>Hexapoda</taxon>
        <taxon>Insecta</taxon>
        <taxon>Pterygota</taxon>
        <taxon>Neoptera</taxon>
        <taxon>Polyneoptera</taxon>
        <taxon>Phasmatodea</taxon>
        <taxon>Verophasmatodea</taxon>
        <taxon>Anareolatae</taxon>
        <taxon>Phasmatidae</taxon>
        <taxon>Eurycanthinae</taxon>
        <taxon>Dryococelus</taxon>
    </lineage>
</organism>
<evidence type="ECO:0000259" key="10">
    <source>
        <dbReference type="PROSITE" id="PS50158"/>
    </source>
</evidence>
<evidence type="ECO:0000256" key="7">
    <source>
        <dbReference type="ARBA" id="ARBA00034808"/>
    </source>
</evidence>
<dbReference type="Pfam" id="PF00098">
    <property type="entry name" value="zf-CCHC"/>
    <property type="match status" value="1"/>
</dbReference>
<evidence type="ECO:0000256" key="6">
    <source>
        <dbReference type="ARBA" id="ARBA00034617"/>
    </source>
</evidence>
<evidence type="ECO:0000256" key="2">
    <source>
        <dbReference type="ARBA" id="ARBA00022741"/>
    </source>
</evidence>
<dbReference type="EC" id="5.6.2.4" evidence="7"/>
<feature type="domain" description="Helicase C-terminal" evidence="12">
    <location>
        <begin position="817"/>
        <end position="991"/>
    </location>
</feature>
<dbReference type="PROSITE" id="PS50158">
    <property type="entry name" value="ZF_CCHC"/>
    <property type="match status" value="1"/>
</dbReference>
<dbReference type="InterPro" id="IPR014001">
    <property type="entry name" value="Helicase_ATP-bd"/>
</dbReference>
<feature type="compositionally biased region" description="Polar residues" evidence="9">
    <location>
        <begin position="107"/>
        <end position="125"/>
    </location>
</feature>
<evidence type="ECO:0000256" key="9">
    <source>
        <dbReference type="SAM" id="MobiDB-lite"/>
    </source>
</evidence>
<dbReference type="SMART" id="SM00487">
    <property type="entry name" value="DEXDc"/>
    <property type="match status" value="1"/>
</dbReference>
<dbReference type="Proteomes" id="UP001159363">
    <property type="component" value="Chromosome 3"/>
</dbReference>
<accession>A0ABQ9I2X3</accession>
<dbReference type="SUPFAM" id="SSF52540">
    <property type="entry name" value="P-loop containing nucleoside triphosphate hydrolases"/>
    <property type="match status" value="1"/>
</dbReference>
<evidence type="ECO:0000256" key="5">
    <source>
        <dbReference type="ARBA" id="ARBA00022840"/>
    </source>
</evidence>
<dbReference type="SUPFAM" id="SSF57756">
    <property type="entry name" value="Retrovirus zinc finger-like domains"/>
    <property type="match status" value="1"/>
</dbReference>
<dbReference type="SMART" id="SM00490">
    <property type="entry name" value="HELICc"/>
    <property type="match status" value="1"/>
</dbReference>
<proteinExistence type="inferred from homology"/>
<evidence type="ECO:0000259" key="11">
    <source>
        <dbReference type="PROSITE" id="PS51192"/>
    </source>
</evidence>
<keyword evidence="4" id="KW-0347">Helicase</keyword>
<keyword evidence="8" id="KW-0862">Zinc</keyword>
<dbReference type="InterPro" id="IPR001878">
    <property type="entry name" value="Znf_CCHC"/>
</dbReference>